<gene>
    <name evidence="1" type="ORF">HDA36_006464</name>
</gene>
<dbReference type="EMBL" id="JACHDB010000003">
    <property type="protein sequence ID" value="MBB5436300.1"/>
    <property type="molecule type" value="Genomic_DNA"/>
</dbReference>
<evidence type="ECO:0000313" key="2">
    <source>
        <dbReference type="Proteomes" id="UP000572635"/>
    </source>
</evidence>
<reference evidence="1 2" key="1">
    <citation type="submission" date="2020-08" db="EMBL/GenBank/DDBJ databases">
        <title>Sequencing the genomes of 1000 actinobacteria strains.</title>
        <authorList>
            <person name="Klenk H.-P."/>
        </authorList>
    </citation>
    <scope>NUCLEOTIDE SEQUENCE [LARGE SCALE GENOMIC DNA]</scope>
    <source>
        <strain evidence="1 2">DSM 44551</strain>
    </source>
</reference>
<dbReference type="AlphaFoldDB" id="A0A7W8VHL8"/>
<sequence length="56" mass="6011">MSAEDLAPGMAVLVNGRPCPVLRAEPEVDGVWVDLQVGGMDVPARYPYGTRVEVAR</sequence>
<organism evidence="1 2">
    <name type="scientific">Nocardiopsis composta</name>
    <dbReference type="NCBI Taxonomy" id="157465"/>
    <lineage>
        <taxon>Bacteria</taxon>
        <taxon>Bacillati</taxon>
        <taxon>Actinomycetota</taxon>
        <taxon>Actinomycetes</taxon>
        <taxon>Streptosporangiales</taxon>
        <taxon>Nocardiopsidaceae</taxon>
        <taxon>Nocardiopsis</taxon>
    </lineage>
</organism>
<dbReference type="Proteomes" id="UP000572635">
    <property type="component" value="Unassembled WGS sequence"/>
</dbReference>
<comment type="caution">
    <text evidence="1">The sequence shown here is derived from an EMBL/GenBank/DDBJ whole genome shotgun (WGS) entry which is preliminary data.</text>
</comment>
<keyword evidence="2" id="KW-1185">Reference proteome</keyword>
<name>A0A7W8VHL8_9ACTN</name>
<protein>
    <submittedName>
        <fullName evidence="1">Uncharacterized protein</fullName>
    </submittedName>
</protein>
<proteinExistence type="predicted"/>
<accession>A0A7W8VHL8</accession>
<evidence type="ECO:0000313" key="1">
    <source>
        <dbReference type="EMBL" id="MBB5436300.1"/>
    </source>
</evidence>
<dbReference type="RefSeq" id="WP_184399936.1">
    <property type="nucleotide sequence ID" value="NZ_JACHDB010000003.1"/>
</dbReference>